<evidence type="ECO:0000256" key="2">
    <source>
        <dbReference type="ARBA" id="ARBA00023163"/>
    </source>
</evidence>
<dbReference type="GO" id="GO:0003677">
    <property type="term" value="F:DNA binding"/>
    <property type="evidence" value="ECO:0007669"/>
    <property type="project" value="InterPro"/>
</dbReference>
<evidence type="ECO:0000313" key="5">
    <source>
        <dbReference type="Proteomes" id="UP000598174"/>
    </source>
</evidence>
<gene>
    <name evidence="4" type="ORF">Afe05nite_45900</name>
</gene>
<dbReference type="PANTHER" id="PTHR30136:SF35">
    <property type="entry name" value="HTH-TYPE TRANSCRIPTIONAL REGULATOR RV1719"/>
    <property type="match status" value="1"/>
</dbReference>
<dbReference type="Gene3D" id="1.10.10.10">
    <property type="entry name" value="Winged helix-like DNA-binding domain superfamily/Winged helix DNA-binding domain"/>
    <property type="match status" value="1"/>
</dbReference>
<evidence type="ECO:0000313" key="4">
    <source>
        <dbReference type="EMBL" id="GIE12750.1"/>
    </source>
</evidence>
<keyword evidence="5" id="KW-1185">Reference proteome</keyword>
<evidence type="ECO:0000256" key="1">
    <source>
        <dbReference type="ARBA" id="ARBA00023015"/>
    </source>
</evidence>
<proteinExistence type="predicted"/>
<keyword evidence="1" id="KW-0805">Transcription regulation</keyword>
<dbReference type="InterPro" id="IPR036388">
    <property type="entry name" value="WH-like_DNA-bd_sf"/>
</dbReference>
<evidence type="ECO:0000259" key="3">
    <source>
        <dbReference type="PROSITE" id="PS51077"/>
    </source>
</evidence>
<dbReference type="AlphaFoldDB" id="A0A919MHL1"/>
<dbReference type="GO" id="GO:0045892">
    <property type="term" value="P:negative regulation of DNA-templated transcription"/>
    <property type="evidence" value="ECO:0007669"/>
    <property type="project" value="TreeGrafter"/>
</dbReference>
<protein>
    <submittedName>
        <fullName evidence="4">Transcriptional regulator</fullName>
    </submittedName>
</protein>
<dbReference type="SMART" id="SM00346">
    <property type="entry name" value="HTH_ICLR"/>
    <property type="match status" value="1"/>
</dbReference>
<name>A0A919MHL1_9ACTN</name>
<dbReference type="InterPro" id="IPR029016">
    <property type="entry name" value="GAF-like_dom_sf"/>
</dbReference>
<dbReference type="PANTHER" id="PTHR30136">
    <property type="entry name" value="HELIX-TURN-HELIX TRANSCRIPTIONAL REGULATOR, ICLR FAMILY"/>
    <property type="match status" value="1"/>
</dbReference>
<dbReference type="InterPro" id="IPR036390">
    <property type="entry name" value="WH_DNA-bd_sf"/>
</dbReference>
<accession>A0A919MHL1</accession>
<dbReference type="SUPFAM" id="SSF55781">
    <property type="entry name" value="GAF domain-like"/>
    <property type="match status" value="1"/>
</dbReference>
<sequence length="239" mass="25761">MLASPERPTMLSRGIRILNCFDEPGASYALSDIARRTGLPKTTAHRLIGELLDWGMLDRNGSAYSLGRSIAALNARLSEDTAVAYHLLASAQRLPTSLPEPVLLSVFTEQSVTHFDTRRERRVMDNDLALDQPWPACIAAASKIALASWRFRPTEPVLRIPDTARLASAQAWSDADLLRSVQQGYSTCRVGDMVAAAVVIRDATAHACGALSTAVPAEPARRAETIRTLIAAGGSITKA</sequence>
<dbReference type="PROSITE" id="PS51077">
    <property type="entry name" value="HTH_ICLR"/>
    <property type="match status" value="1"/>
</dbReference>
<dbReference type="Pfam" id="PF09339">
    <property type="entry name" value="HTH_IclR"/>
    <property type="match status" value="1"/>
</dbReference>
<dbReference type="SUPFAM" id="SSF46785">
    <property type="entry name" value="Winged helix' DNA-binding domain"/>
    <property type="match status" value="1"/>
</dbReference>
<feature type="domain" description="HTH iclR-type" evidence="3">
    <location>
        <begin position="8"/>
        <end position="68"/>
    </location>
</feature>
<dbReference type="EMBL" id="BOMM01000040">
    <property type="protein sequence ID" value="GIE12750.1"/>
    <property type="molecule type" value="Genomic_DNA"/>
</dbReference>
<dbReference type="InterPro" id="IPR050707">
    <property type="entry name" value="HTH_MetabolicPath_Reg"/>
</dbReference>
<organism evidence="4 5">
    <name type="scientific">Paractinoplanes ferrugineus</name>
    <dbReference type="NCBI Taxonomy" id="113564"/>
    <lineage>
        <taxon>Bacteria</taxon>
        <taxon>Bacillati</taxon>
        <taxon>Actinomycetota</taxon>
        <taxon>Actinomycetes</taxon>
        <taxon>Micromonosporales</taxon>
        <taxon>Micromonosporaceae</taxon>
        <taxon>Paractinoplanes</taxon>
    </lineage>
</organism>
<dbReference type="InterPro" id="IPR005471">
    <property type="entry name" value="Tscrpt_reg_IclR_N"/>
</dbReference>
<reference evidence="4" key="1">
    <citation type="submission" date="2021-01" db="EMBL/GenBank/DDBJ databases">
        <title>Whole genome shotgun sequence of Actinoplanes ferrugineus NBRC 15555.</title>
        <authorList>
            <person name="Komaki H."/>
            <person name="Tamura T."/>
        </authorList>
    </citation>
    <scope>NUCLEOTIDE SEQUENCE</scope>
    <source>
        <strain evidence="4">NBRC 15555</strain>
    </source>
</reference>
<dbReference type="GO" id="GO:0003700">
    <property type="term" value="F:DNA-binding transcription factor activity"/>
    <property type="evidence" value="ECO:0007669"/>
    <property type="project" value="TreeGrafter"/>
</dbReference>
<dbReference type="Proteomes" id="UP000598174">
    <property type="component" value="Unassembled WGS sequence"/>
</dbReference>
<comment type="caution">
    <text evidence="4">The sequence shown here is derived from an EMBL/GenBank/DDBJ whole genome shotgun (WGS) entry which is preliminary data.</text>
</comment>
<keyword evidence="2" id="KW-0804">Transcription</keyword>
<dbReference type="Gene3D" id="3.30.450.40">
    <property type="match status" value="1"/>
</dbReference>